<feature type="transmembrane region" description="Helical" evidence="1">
    <location>
        <begin position="63"/>
        <end position="82"/>
    </location>
</feature>
<keyword evidence="3" id="KW-1185">Reference proteome</keyword>
<keyword evidence="1" id="KW-0812">Transmembrane</keyword>
<feature type="transmembrane region" description="Helical" evidence="1">
    <location>
        <begin position="438"/>
        <end position="455"/>
    </location>
</feature>
<feature type="transmembrane region" description="Helical" evidence="1">
    <location>
        <begin position="408"/>
        <end position="426"/>
    </location>
</feature>
<protein>
    <submittedName>
        <fullName evidence="2">Uncharacterized protein</fullName>
    </submittedName>
</protein>
<evidence type="ECO:0000313" key="3">
    <source>
        <dbReference type="Proteomes" id="UP001168620"/>
    </source>
</evidence>
<feature type="transmembrane region" description="Helical" evidence="1">
    <location>
        <begin position="376"/>
        <end position="401"/>
    </location>
</feature>
<evidence type="ECO:0000313" key="2">
    <source>
        <dbReference type="EMBL" id="MDN4172683.1"/>
    </source>
</evidence>
<sequence length="752" mass="79971">MTVTLLVIVGSYLVLGAVGWLVLAPVAPEVRARLLPAAPLFGVALLAGVSSTATRWLTVPQTLPLVGVLVAACVAVGVWRRTAPWRVDRSTGPLVLLCPLLTVPAALAVALPTIWAGDNRPVAGTVVVDQFYFASNATYLTDHPLLPGPYWNPADWVGSAPPSYGPVVDVISNRLRYGQSAVASALSFLLRQEPSDTVTPLSITWVVVMGGAAFVVAVLLGVRLRWALLAVPLVTSSLYVTTQALEGKNDGLLGVSLALLALGLSYAVTRSTAYWWPLTVSVAGLASVYAELVLVLVPAVALVALLGSRRQLLARLNVVAASWALGAVLTPWAWIWLAESARIGGRFSDGATPFEGRSGLDLLRSVMGAQPIGGRVVVVVFSVAAVVCAVAILAGLVLVGLRSPARGAAIGLVLVLGWLELSAYRSGAGNLQYRTAQLGWAFVLLLAVVGWQALLRLLEGRPRSGRAAAASVVAVAVAFASVNLATAASHLPRERAEVQHVDAAQLDEALGWVEEVDAADVAVLVPRFTDLVWLALGLREHAEVAYPVLPAIYLGSFPRWDREPDRYYLLGAGAETSGDVTVLEENERYRLVELGPTGSILTPFQPTYFWGRTTYMRGFPCARDFAQLLLVRGSTAPATFTLSSRAGRSVRANLDVDVDGRRLEPVGRPRTVDGWNVQSFRAPRFRSAIMTLTLTAEARRSGTSALPLVLDDAGRAGVLERVDPGLATFCLADDDADMMDGYDRNVTVLRGP</sequence>
<feature type="transmembrane region" description="Helical" evidence="1">
    <location>
        <begin position="251"/>
        <end position="268"/>
    </location>
</feature>
<comment type="caution">
    <text evidence="2">The sequence shown here is derived from an EMBL/GenBank/DDBJ whole genome shotgun (WGS) entry which is preliminary data.</text>
</comment>
<organism evidence="2 3">
    <name type="scientific">Nocardioides oceani</name>
    <dbReference type="NCBI Taxonomy" id="3058369"/>
    <lineage>
        <taxon>Bacteria</taxon>
        <taxon>Bacillati</taxon>
        <taxon>Actinomycetota</taxon>
        <taxon>Actinomycetes</taxon>
        <taxon>Propionibacteriales</taxon>
        <taxon>Nocardioidaceae</taxon>
        <taxon>Nocardioides</taxon>
    </lineage>
</organism>
<gene>
    <name evidence="2" type="ORF">QWY28_07005</name>
</gene>
<keyword evidence="1" id="KW-0472">Membrane</keyword>
<feature type="transmembrane region" description="Helical" evidence="1">
    <location>
        <begin position="6"/>
        <end position="27"/>
    </location>
</feature>
<feature type="transmembrane region" description="Helical" evidence="1">
    <location>
        <begin position="467"/>
        <end position="485"/>
    </location>
</feature>
<feature type="transmembrane region" description="Helical" evidence="1">
    <location>
        <begin position="203"/>
        <end position="222"/>
    </location>
</feature>
<accession>A0ABT8FDB9</accession>
<proteinExistence type="predicted"/>
<reference evidence="2" key="1">
    <citation type="submission" date="2023-06" db="EMBL/GenBank/DDBJ databases">
        <title>Draft genome sequence of Nocardioides sp. SOB77.</title>
        <authorList>
            <person name="Zhang G."/>
        </authorList>
    </citation>
    <scope>NUCLEOTIDE SEQUENCE</scope>
    <source>
        <strain evidence="2">SOB77</strain>
    </source>
</reference>
<dbReference type="Proteomes" id="UP001168620">
    <property type="component" value="Unassembled WGS sequence"/>
</dbReference>
<dbReference type="EMBL" id="JAUHJQ010000002">
    <property type="protein sequence ID" value="MDN4172683.1"/>
    <property type="molecule type" value="Genomic_DNA"/>
</dbReference>
<feature type="transmembrane region" description="Helical" evidence="1">
    <location>
        <begin position="318"/>
        <end position="337"/>
    </location>
</feature>
<feature type="transmembrane region" description="Helical" evidence="1">
    <location>
        <begin position="34"/>
        <end position="57"/>
    </location>
</feature>
<name>A0ABT8FDB9_9ACTN</name>
<feature type="transmembrane region" description="Helical" evidence="1">
    <location>
        <begin position="274"/>
        <end position="306"/>
    </location>
</feature>
<feature type="transmembrane region" description="Helical" evidence="1">
    <location>
        <begin position="94"/>
        <end position="115"/>
    </location>
</feature>
<keyword evidence="1" id="KW-1133">Transmembrane helix</keyword>
<evidence type="ECO:0000256" key="1">
    <source>
        <dbReference type="SAM" id="Phobius"/>
    </source>
</evidence>
<dbReference type="RefSeq" id="WP_300951600.1">
    <property type="nucleotide sequence ID" value="NZ_JAUHJQ010000002.1"/>
</dbReference>